<evidence type="ECO:0000313" key="2">
    <source>
        <dbReference type="Proteomes" id="UP000076532"/>
    </source>
</evidence>
<name>A0A166RF65_9AGAM</name>
<gene>
    <name evidence="1" type="ORF">FIBSPDRAFT_729360</name>
</gene>
<dbReference type="EMBL" id="KV417504">
    <property type="protein sequence ID" value="KZP28204.1"/>
    <property type="molecule type" value="Genomic_DNA"/>
</dbReference>
<dbReference type="STRING" id="436010.A0A166RF65"/>
<dbReference type="OrthoDB" id="3228141at2759"/>
<protein>
    <submittedName>
        <fullName evidence="1">Uncharacterized protein</fullName>
    </submittedName>
</protein>
<evidence type="ECO:0000313" key="1">
    <source>
        <dbReference type="EMBL" id="KZP28204.1"/>
    </source>
</evidence>
<dbReference type="Proteomes" id="UP000076532">
    <property type="component" value="Unassembled WGS sequence"/>
</dbReference>
<sequence>MPHVLHVLKVGWPNHFREILRVNPATFDHIVDKIKDDPVFYNNSNNPQIPVEEQLAIRFEHDGNAGGHAAVARWAGAGCGSAGLHTKRVMTAILQRLSDVMCFPTEEEKEVAKVWVEAHLCKAWRDGWLLGDISGIPLFNRPTGMAKATLTGNVITL</sequence>
<accession>A0A166RF65</accession>
<proteinExistence type="predicted"/>
<dbReference type="AlphaFoldDB" id="A0A166RF65"/>
<reference evidence="1 2" key="1">
    <citation type="journal article" date="2016" name="Mol. Biol. Evol.">
        <title>Comparative Genomics of Early-Diverging Mushroom-Forming Fungi Provides Insights into the Origins of Lignocellulose Decay Capabilities.</title>
        <authorList>
            <person name="Nagy L.G."/>
            <person name="Riley R."/>
            <person name="Tritt A."/>
            <person name="Adam C."/>
            <person name="Daum C."/>
            <person name="Floudas D."/>
            <person name="Sun H."/>
            <person name="Yadav J.S."/>
            <person name="Pangilinan J."/>
            <person name="Larsson K.H."/>
            <person name="Matsuura K."/>
            <person name="Barry K."/>
            <person name="Labutti K."/>
            <person name="Kuo R."/>
            <person name="Ohm R.A."/>
            <person name="Bhattacharya S.S."/>
            <person name="Shirouzu T."/>
            <person name="Yoshinaga Y."/>
            <person name="Martin F.M."/>
            <person name="Grigoriev I.V."/>
            <person name="Hibbett D.S."/>
        </authorList>
    </citation>
    <scope>NUCLEOTIDE SEQUENCE [LARGE SCALE GENOMIC DNA]</scope>
    <source>
        <strain evidence="1 2">CBS 109695</strain>
    </source>
</reference>
<organism evidence="1 2">
    <name type="scientific">Athelia psychrophila</name>
    <dbReference type="NCBI Taxonomy" id="1759441"/>
    <lineage>
        <taxon>Eukaryota</taxon>
        <taxon>Fungi</taxon>
        <taxon>Dikarya</taxon>
        <taxon>Basidiomycota</taxon>
        <taxon>Agaricomycotina</taxon>
        <taxon>Agaricomycetes</taxon>
        <taxon>Agaricomycetidae</taxon>
        <taxon>Atheliales</taxon>
        <taxon>Atheliaceae</taxon>
        <taxon>Athelia</taxon>
    </lineage>
</organism>
<keyword evidence="2" id="KW-1185">Reference proteome</keyword>